<dbReference type="RefSeq" id="WP_207333067.1">
    <property type="nucleotide sequence ID" value="NZ_JAFMYW010000020.1"/>
</dbReference>
<keyword evidence="2" id="KW-1185">Reference proteome</keyword>
<comment type="caution">
    <text evidence="1">The sequence shown here is derived from an EMBL/GenBank/DDBJ whole genome shotgun (WGS) entry which is preliminary data.</text>
</comment>
<reference evidence="1 2" key="1">
    <citation type="submission" date="2021-03" db="EMBL/GenBank/DDBJ databases">
        <title>Fibrella sp. HMF5405 genome sequencing and assembly.</title>
        <authorList>
            <person name="Kang H."/>
            <person name="Kim H."/>
            <person name="Bae S."/>
            <person name="Joh K."/>
        </authorList>
    </citation>
    <scope>NUCLEOTIDE SEQUENCE [LARGE SCALE GENOMIC DNA]</scope>
    <source>
        <strain evidence="1 2">HMF5405</strain>
    </source>
</reference>
<name>A0ABS3JSX1_9BACT</name>
<gene>
    <name evidence="1" type="ORF">J2I46_31370</name>
</gene>
<evidence type="ECO:0008006" key="3">
    <source>
        <dbReference type="Google" id="ProtNLM"/>
    </source>
</evidence>
<evidence type="ECO:0000313" key="2">
    <source>
        <dbReference type="Proteomes" id="UP000664628"/>
    </source>
</evidence>
<evidence type="ECO:0000313" key="1">
    <source>
        <dbReference type="EMBL" id="MBO0953115.1"/>
    </source>
</evidence>
<protein>
    <recommendedName>
        <fullName evidence="3">ParB/Sulfiredoxin domain-containing protein</fullName>
    </recommendedName>
</protein>
<dbReference type="EMBL" id="JAFMYW010000020">
    <property type="protein sequence ID" value="MBO0953115.1"/>
    <property type="molecule type" value="Genomic_DNA"/>
</dbReference>
<accession>A0ABS3JSX1</accession>
<sequence>MERDLRVRYFEDLSKKPSNYTMELWYKDSIKKLDVYDIDLNYLVYNQYNGRIASYVSSFEKQEGRNLDPTKEEDIKIIEGFLKNSNVESNRSTKRDLIDKKGQLKYGIVTKDGVIIDGNRRAMLLKEIGKENKSNPIYFKAVLLDVFLDENPAEIMRLETTYQMGEDAKVDYNAIEKYLKCQSLLSHFSSEEIARMMAEPVPKINEYVSIMKLMDEYLDSIDSSGIYTRLDKTEGIFVDLNNYLNRYKTEKSKIPQWRYTDSDLNDLKLIYFDYIRTTYNRTKDNGESGVLGSGDSKDYRFIGQTSKKGSFFCDQKIWESFRDEHFKKIDPIREIFTDGDWSVSKQREDNPDMKLDGILKNRDETWSIKTSSILKKNLGLSKSSLENKNQNNEPVELLKKAINALDAIDTSGSAFLKDENVSTLLAELNKMTWEYKQMIKSSNK</sequence>
<organism evidence="1 2">
    <name type="scientific">Fibrella forsythiae</name>
    <dbReference type="NCBI Taxonomy" id="2817061"/>
    <lineage>
        <taxon>Bacteria</taxon>
        <taxon>Pseudomonadati</taxon>
        <taxon>Bacteroidota</taxon>
        <taxon>Cytophagia</taxon>
        <taxon>Cytophagales</taxon>
        <taxon>Spirosomataceae</taxon>
        <taxon>Fibrella</taxon>
    </lineage>
</organism>
<dbReference type="Proteomes" id="UP000664628">
    <property type="component" value="Unassembled WGS sequence"/>
</dbReference>
<proteinExistence type="predicted"/>